<name>A0A8E2EIX3_9PEZI</name>
<keyword evidence="3" id="KW-1185">Reference proteome</keyword>
<evidence type="ECO:0000313" key="2">
    <source>
        <dbReference type="EMBL" id="OCK84403.1"/>
    </source>
</evidence>
<feature type="compositionally biased region" description="Pro residues" evidence="1">
    <location>
        <begin position="20"/>
        <end position="33"/>
    </location>
</feature>
<feature type="region of interest" description="Disordered" evidence="1">
    <location>
        <begin position="1"/>
        <end position="122"/>
    </location>
</feature>
<dbReference type="OrthoDB" id="10602551at2759"/>
<dbReference type="EMBL" id="KV744838">
    <property type="protein sequence ID" value="OCK84403.1"/>
    <property type="molecule type" value="Genomic_DNA"/>
</dbReference>
<sequence length="179" mass="19565">MDIKHLQANAPGSTVQTPQTQPPSQPTSPPPPTYTAGTIPIPQQTSPVQFPQFTHHPTSPLATSSVINDQYSQPTSPHYANTPPQIGANGQQQMHYMQHAQQSGYLQQQQQGPPPLQTHQPVPQSADMIYSMEKQRKAERNARMKKQMGDACADGCSWGARLCVCCTACMCAFACSQVY</sequence>
<dbReference type="AlphaFoldDB" id="A0A8E2EIX3"/>
<feature type="compositionally biased region" description="Low complexity" evidence="1">
    <location>
        <begin position="91"/>
        <end position="121"/>
    </location>
</feature>
<protein>
    <submittedName>
        <fullName evidence="2">Uncharacterized protein</fullName>
    </submittedName>
</protein>
<evidence type="ECO:0000256" key="1">
    <source>
        <dbReference type="SAM" id="MobiDB-lite"/>
    </source>
</evidence>
<evidence type="ECO:0000313" key="3">
    <source>
        <dbReference type="Proteomes" id="UP000250266"/>
    </source>
</evidence>
<organism evidence="2 3">
    <name type="scientific">Lepidopterella palustris CBS 459.81</name>
    <dbReference type="NCBI Taxonomy" id="1314670"/>
    <lineage>
        <taxon>Eukaryota</taxon>
        <taxon>Fungi</taxon>
        <taxon>Dikarya</taxon>
        <taxon>Ascomycota</taxon>
        <taxon>Pezizomycotina</taxon>
        <taxon>Dothideomycetes</taxon>
        <taxon>Pleosporomycetidae</taxon>
        <taxon>Mytilinidiales</taxon>
        <taxon>Argynnaceae</taxon>
        <taxon>Lepidopterella</taxon>
    </lineage>
</organism>
<dbReference type="Proteomes" id="UP000250266">
    <property type="component" value="Unassembled WGS sequence"/>
</dbReference>
<accession>A0A8E2EIX3</accession>
<feature type="compositionally biased region" description="Polar residues" evidence="1">
    <location>
        <begin position="41"/>
        <end position="90"/>
    </location>
</feature>
<gene>
    <name evidence="2" type="ORF">K432DRAFT_125300</name>
</gene>
<proteinExistence type="predicted"/>
<reference evidence="2 3" key="1">
    <citation type="journal article" date="2016" name="Nat. Commun.">
        <title>Ectomycorrhizal ecology is imprinted in the genome of the dominant symbiotic fungus Cenococcum geophilum.</title>
        <authorList>
            <consortium name="DOE Joint Genome Institute"/>
            <person name="Peter M."/>
            <person name="Kohler A."/>
            <person name="Ohm R.A."/>
            <person name="Kuo A."/>
            <person name="Krutzmann J."/>
            <person name="Morin E."/>
            <person name="Arend M."/>
            <person name="Barry K.W."/>
            <person name="Binder M."/>
            <person name="Choi C."/>
            <person name="Clum A."/>
            <person name="Copeland A."/>
            <person name="Grisel N."/>
            <person name="Haridas S."/>
            <person name="Kipfer T."/>
            <person name="LaButti K."/>
            <person name="Lindquist E."/>
            <person name="Lipzen A."/>
            <person name="Maire R."/>
            <person name="Meier B."/>
            <person name="Mihaltcheva S."/>
            <person name="Molinier V."/>
            <person name="Murat C."/>
            <person name="Poggeler S."/>
            <person name="Quandt C.A."/>
            <person name="Sperisen C."/>
            <person name="Tritt A."/>
            <person name="Tisserant E."/>
            <person name="Crous P.W."/>
            <person name="Henrissat B."/>
            <person name="Nehls U."/>
            <person name="Egli S."/>
            <person name="Spatafora J.W."/>
            <person name="Grigoriev I.V."/>
            <person name="Martin F.M."/>
        </authorList>
    </citation>
    <scope>NUCLEOTIDE SEQUENCE [LARGE SCALE GENOMIC DNA]</scope>
    <source>
        <strain evidence="2 3">CBS 459.81</strain>
    </source>
</reference>